<reference evidence="3 6" key="2">
    <citation type="submission" date="2018-06" db="EMBL/GenBank/DDBJ databases">
        <title>Freshwater and sediment microbial communities from various areas in North America, analyzing microbe dynamics in response to fracking.</title>
        <authorList>
            <person name="Lamendella R."/>
        </authorList>
    </citation>
    <scope>NUCLEOTIDE SEQUENCE [LARGE SCALE GENOMIC DNA]</scope>
    <source>
        <strain evidence="3 6">99A</strain>
    </source>
</reference>
<dbReference type="OrthoDB" id="5916950at2"/>
<dbReference type="CDD" id="cd00093">
    <property type="entry name" value="HTH_XRE"/>
    <property type="match status" value="1"/>
</dbReference>
<gene>
    <name evidence="2" type="ORF">C1N32_07185</name>
    <name evidence="1" type="ORF">C1O25_11650</name>
    <name evidence="3" type="ORF">DET48_10850</name>
</gene>
<dbReference type="EMBL" id="POSK01000003">
    <property type="protein sequence ID" value="PNI05868.1"/>
    <property type="molecule type" value="Genomic_DNA"/>
</dbReference>
<dbReference type="AlphaFoldDB" id="A0A2J8HQP5"/>
<dbReference type="EMBL" id="POSM01000014">
    <property type="protein sequence ID" value="PNI00596.1"/>
    <property type="molecule type" value="Genomic_DNA"/>
</dbReference>
<evidence type="ECO:0000313" key="1">
    <source>
        <dbReference type="EMBL" id="PNI00596.1"/>
    </source>
</evidence>
<dbReference type="GO" id="GO:0003677">
    <property type="term" value="F:DNA binding"/>
    <property type="evidence" value="ECO:0007669"/>
    <property type="project" value="InterPro"/>
</dbReference>
<dbReference type="InterPro" id="IPR010982">
    <property type="entry name" value="Lambda_DNA-bd_dom_sf"/>
</dbReference>
<evidence type="ECO:0000313" key="3">
    <source>
        <dbReference type="EMBL" id="RAS65178.1"/>
    </source>
</evidence>
<dbReference type="SUPFAM" id="SSF47413">
    <property type="entry name" value="lambda repressor-like DNA-binding domains"/>
    <property type="match status" value="1"/>
</dbReference>
<keyword evidence="5" id="KW-1185">Reference proteome</keyword>
<evidence type="ECO:0000313" key="5">
    <source>
        <dbReference type="Proteomes" id="UP000236547"/>
    </source>
</evidence>
<evidence type="ECO:0000313" key="4">
    <source>
        <dbReference type="Proteomes" id="UP000236449"/>
    </source>
</evidence>
<evidence type="ECO:0000313" key="6">
    <source>
        <dbReference type="Proteomes" id="UP000248729"/>
    </source>
</evidence>
<protein>
    <submittedName>
        <fullName evidence="2">Transcriptional regulator</fullName>
    </submittedName>
</protein>
<dbReference type="InterPro" id="IPR001387">
    <property type="entry name" value="Cro/C1-type_HTH"/>
</dbReference>
<dbReference type="EMBL" id="QLTR01000008">
    <property type="protein sequence ID" value="RAS65178.1"/>
    <property type="molecule type" value="Genomic_DNA"/>
</dbReference>
<dbReference type="Gene3D" id="1.10.260.40">
    <property type="entry name" value="lambda repressor-like DNA-binding domains"/>
    <property type="match status" value="1"/>
</dbReference>
<reference evidence="4 5" key="1">
    <citation type="submission" date="2018-01" db="EMBL/GenBank/DDBJ databases">
        <title>Draft genome sequences of six Vibrio diazotrophicus strains isolated from deep-sea sediments of the Baltic Sea.</title>
        <authorList>
            <person name="Castillo D."/>
            <person name="Vandieken V."/>
            <person name="Chiang O."/>
            <person name="Middelboe M."/>
        </authorList>
    </citation>
    <scope>NUCLEOTIDE SEQUENCE [LARGE SCALE GENOMIC DNA]</scope>
    <source>
        <strain evidence="2 4">60.27F</strain>
        <strain evidence="1 5">65.10M</strain>
    </source>
</reference>
<organism evidence="2 4">
    <name type="scientific">Vibrio diazotrophicus</name>
    <dbReference type="NCBI Taxonomy" id="685"/>
    <lineage>
        <taxon>Bacteria</taxon>
        <taxon>Pseudomonadati</taxon>
        <taxon>Pseudomonadota</taxon>
        <taxon>Gammaproteobacteria</taxon>
        <taxon>Vibrionales</taxon>
        <taxon>Vibrionaceae</taxon>
        <taxon>Vibrio</taxon>
    </lineage>
</organism>
<accession>A0A2J8HQP5</accession>
<name>A0A2J8HQP5_VIBDI</name>
<dbReference type="Proteomes" id="UP000236547">
    <property type="component" value="Unassembled WGS sequence"/>
</dbReference>
<dbReference type="Proteomes" id="UP000236449">
    <property type="component" value="Unassembled WGS sequence"/>
</dbReference>
<sequence length="116" mass="13389">MEFCQEDRRALYDVWMSQKAKMHLTQMEITKRLGVSQVEFSNLLRGSEPLSMSFVTKFCKHLHVEPENVLPTLRQKSGRGESVVYLQNRVSVDGEIQKVHVEGNQVIIEYVHVAKS</sequence>
<proteinExistence type="predicted"/>
<comment type="caution">
    <text evidence="2">The sequence shown here is derived from an EMBL/GenBank/DDBJ whole genome shotgun (WGS) entry which is preliminary data.</text>
</comment>
<dbReference type="RefSeq" id="WP_102964677.1">
    <property type="nucleotide sequence ID" value="NZ_JAPWHJ010000011.1"/>
</dbReference>
<evidence type="ECO:0000313" key="2">
    <source>
        <dbReference type="EMBL" id="PNI05868.1"/>
    </source>
</evidence>
<dbReference type="Proteomes" id="UP000248729">
    <property type="component" value="Unassembled WGS sequence"/>
</dbReference>